<dbReference type="EMBL" id="LR796361">
    <property type="protein sequence ID" value="CAB4139343.1"/>
    <property type="molecule type" value="Genomic_DNA"/>
</dbReference>
<keyword evidence="1" id="KW-0472">Membrane</keyword>
<reference evidence="2" key="1">
    <citation type="submission" date="2020-04" db="EMBL/GenBank/DDBJ databases">
        <authorList>
            <person name="Chiriac C."/>
            <person name="Salcher M."/>
            <person name="Ghai R."/>
            <person name="Kavagutti S V."/>
        </authorList>
    </citation>
    <scope>NUCLEOTIDE SEQUENCE</scope>
</reference>
<organism evidence="2">
    <name type="scientific">uncultured Caudovirales phage</name>
    <dbReference type="NCBI Taxonomy" id="2100421"/>
    <lineage>
        <taxon>Viruses</taxon>
        <taxon>Duplodnaviria</taxon>
        <taxon>Heunggongvirae</taxon>
        <taxon>Uroviricota</taxon>
        <taxon>Caudoviricetes</taxon>
        <taxon>Peduoviridae</taxon>
        <taxon>Maltschvirus</taxon>
        <taxon>Maltschvirus maltsch</taxon>
    </lineage>
</organism>
<evidence type="ECO:0000313" key="2">
    <source>
        <dbReference type="EMBL" id="CAB4139343.1"/>
    </source>
</evidence>
<protein>
    <submittedName>
        <fullName evidence="2">Uncharacterized protein</fullName>
    </submittedName>
</protein>
<accession>A0A6J5M1H0</accession>
<gene>
    <name evidence="2" type="ORF">UFOVP342_29</name>
</gene>
<evidence type="ECO:0000256" key="1">
    <source>
        <dbReference type="SAM" id="Phobius"/>
    </source>
</evidence>
<sequence>MKHKIITTSDAILYGMLLIVFGFSMAFVLIYVGLTRGGGCV</sequence>
<keyword evidence="1" id="KW-1133">Transmembrane helix</keyword>
<keyword evidence="1" id="KW-0812">Transmembrane</keyword>
<feature type="transmembrane region" description="Helical" evidence="1">
    <location>
        <begin position="12"/>
        <end position="34"/>
    </location>
</feature>
<proteinExistence type="predicted"/>
<name>A0A6J5M1H0_9CAUD</name>